<keyword evidence="2 5" id="KW-0812">Transmembrane</keyword>
<keyword evidence="7" id="KW-1185">Reference proteome</keyword>
<evidence type="ECO:0000256" key="3">
    <source>
        <dbReference type="ARBA" id="ARBA00022989"/>
    </source>
</evidence>
<dbReference type="Pfam" id="PF07264">
    <property type="entry name" value="EI24"/>
    <property type="match status" value="1"/>
</dbReference>
<accession>A0ABT2NNG0</accession>
<feature type="transmembrane region" description="Helical" evidence="5">
    <location>
        <begin position="144"/>
        <end position="167"/>
    </location>
</feature>
<comment type="caution">
    <text evidence="6">The sequence shown here is derived from an EMBL/GenBank/DDBJ whole genome shotgun (WGS) entry which is preliminary data.</text>
</comment>
<reference evidence="7" key="1">
    <citation type="submission" date="2023-07" db="EMBL/GenBank/DDBJ databases">
        <title>Defluviimonas sediminis sp. nov., isolated from mangrove sediment.</title>
        <authorList>
            <person name="Liu L."/>
            <person name="Li J."/>
            <person name="Huang Y."/>
            <person name="Pan J."/>
            <person name="Li M."/>
        </authorList>
    </citation>
    <scope>NUCLEOTIDE SEQUENCE [LARGE SCALE GENOMIC DNA]</scope>
    <source>
        <strain evidence="7">FT324</strain>
    </source>
</reference>
<comment type="subcellular location">
    <subcellularLocation>
        <location evidence="1">Membrane</location>
        <topology evidence="1">Multi-pass membrane protein</topology>
    </subcellularLocation>
</comment>
<sequence>MGRGVIFSAFFAALGQLSDARFLRVVLLGLALSLALLVAAYAGLIFVIDIFTPDTLTLPWVGEVEGLHTLLGWGSLAAMLVLSIFLMVPVAAAFSGLFLDTVADAVEARHYPHLPAAPRVPLGDAAIDAVNFTGVLIAVNTLALVLWVVVGPLAPFVFWALNGYLIGREYFQLAAMRRLGRQAARQLRRDNRLTVLAAGMLMAAPLTVPVVNLFIPVLGAATFTHIFHRLNRTRA</sequence>
<evidence type="ECO:0000256" key="5">
    <source>
        <dbReference type="SAM" id="Phobius"/>
    </source>
</evidence>
<protein>
    <submittedName>
        <fullName evidence="6">EI24 domain-containing protein</fullName>
    </submittedName>
</protein>
<feature type="transmembrane region" description="Helical" evidence="5">
    <location>
        <begin position="71"/>
        <end position="94"/>
    </location>
</feature>
<evidence type="ECO:0000313" key="6">
    <source>
        <dbReference type="EMBL" id="MCT8330475.1"/>
    </source>
</evidence>
<keyword evidence="4 5" id="KW-0472">Membrane</keyword>
<feature type="transmembrane region" description="Helical" evidence="5">
    <location>
        <begin position="30"/>
        <end position="51"/>
    </location>
</feature>
<evidence type="ECO:0000256" key="1">
    <source>
        <dbReference type="ARBA" id="ARBA00004141"/>
    </source>
</evidence>
<dbReference type="InterPro" id="IPR059112">
    <property type="entry name" value="CysZ/EI24"/>
</dbReference>
<organism evidence="6 7">
    <name type="scientific">Albidovulum sediminis</name>
    <dbReference type="NCBI Taxonomy" id="3066345"/>
    <lineage>
        <taxon>Bacteria</taxon>
        <taxon>Pseudomonadati</taxon>
        <taxon>Pseudomonadota</taxon>
        <taxon>Alphaproteobacteria</taxon>
        <taxon>Rhodobacterales</taxon>
        <taxon>Paracoccaceae</taxon>
        <taxon>Albidovulum</taxon>
    </lineage>
</organism>
<dbReference type="Proteomes" id="UP001205601">
    <property type="component" value="Unassembled WGS sequence"/>
</dbReference>
<name>A0ABT2NNG0_9RHOB</name>
<keyword evidence="3 5" id="KW-1133">Transmembrane helix</keyword>
<evidence type="ECO:0000256" key="4">
    <source>
        <dbReference type="ARBA" id="ARBA00023136"/>
    </source>
</evidence>
<evidence type="ECO:0000256" key="2">
    <source>
        <dbReference type="ARBA" id="ARBA00022692"/>
    </source>
</evidence>
<dbReference type="EMBL" id="JAOCQF010000002">
    <property type="protein sequence ID" value="MCT8330475.1"/>
    <property type="molecule type" value="Genomic_DNA"/>
</dbReference>
<proteinExistence type="predicted"/>
<evidence type="ECO:0000313" key="7">
    <source>
        <dbReference type="Proteomes" id="UP001205601"/>
    </source>
</evidence>
<gene>
    <name evidence="6" type="ORF">N5I32_13180</name>
</gene>
<feature type="transmembrane region" description="Helical" evidence="5">
    <location>
        <begin position="193"/>
        <end position="215"/>
    </location>
</feature>